<evidence type="ECO:0000313" key="3">
    <source>
        <dbReference type="Proteomes" id="UP001159427"/>
    </source>
</evidence>
<dbReference type="PROSITE" id="PS51886">
    <property type="entry name" value="TLDC"/>
    <property type="match status" value="3"/>
</dbReference>
<name>A0ABN8SVY8_9CNID</name>
<proteinExistence type="predicted"/>
<reference evidence="2 3" key="1">
    <citation type="submission" date="2022-05" db="EMBL/GenBank/DDBJ databases">
        <authorList>
            <consortium name="Genoscope - CEA"/>
            <person name="William W."/>
        </authorList>
    </citation>
    <scope>NUCLEOTIDE SEQUENCE [LARGE SCALE GENOMIC DNA]</scope>
</reference>
<gene>
    <name evidence="2" type="ORF">PEVE_00028574</name>
</gene>
<feature type="domain" description="TLDc" evidence="1">
    <location>
        <begin position="14"/>
        <end position="184"/>
    </location>
</feature>
<feature type="non-terminal residue" evidence="2">
    <location>
        <position position="1"/>
    </location>
</feature>
<evidence type="ECO:0000313" key="2">
    <source>
        <dbReference type="EMBL" id="CAH3194773.1"/>
    </source>
</evidence>
<organism evidence="2 3">
    <name type="scientific">Porites evermanni</name>
    <dbReference type="NCBI Taxonomy" id="104178"/>
    <lineage>
        <taxon>Eukaryota</taxon>
        <taxon>Metazoa</taxon>
        <taxon>Cnidaria</taxon>
        <taxon>Anthozoa</taxon>
        <taxon>Hexacorallia</taxon>
        <taxon>Scleractinia</taxon>
        <taxon>Fungiina</taxon>
        <taxon>Poritidae</taxon>
        <taxon>Porites</taxon>
    </lineage>
</organism>
<feature type="domain" description="TLDc" evidence="1">
    <location>
        <begin position="439"/>
        <end position="608"/>
    </location>
</feature>
<sequence>LGDIEQSAILGSNQGLKQEYINTLTSYLSPVLQPRYTGWKKCYQATVDDWEPSSFRVKCTYKGPTVTIVRYGNYILGGYTSYTWKRVYGYSSSYKTDSKAFLFTLYNTGGHKPEKLPIKSSTYAIYDSYSYNPTFGRYQYPTGHDLRVYWSSVYVNCHSYACPQHPFASKTSFSANEVEVFYESTLTDSETIEDSAILSSNSTMRQAYIDKLASYLAPVLQSGSTGWRKCYQATVHGWDTKNFHFRCNYKGPTVTIVRFGKYIFGAYASVSWQGKIYVLCGYRKDTKSFLFTLHNTNGYYPEKLALTESQYAIYDCHSNFPRFGSDLRLQPTSTTSYANSGCHAYACANYPLISPTSFKPDEIEVFNEEAPPGKTIKIVVVVEEKNNKNADVVVVVEEEKWKMRWTRSNDSKNEEEGKQRKCGGGGEDIVNSTILSWDADMRQTYIDQLISYLDSVLTSGSVGWKKCYQASVHGWDSETFHYTCYNKGPTVFIVRYGDYIFGGYTSISWKGVRGRSNSCNSRSDSKAFLFTLYNTNGSFPEKLAVTNNHAIYDCYWYIAAFGSGHDLRLYNGRHNSTIRCGYSYPCPQYSFLPQTYFIPSEIEVFYEATT</sequence>
<dbReference type="SMART" id="SM00584">
    <property type="entry name" value="TLDc"/>
    <property type="match status" value="1"/>
</dbReference>
<keyword evidence="3" id="KW-1185">Reference proteome</keyword>
<dbReference type="PANTHER" id="PTHR23354">
    <property type="entry name" value="NUCLEOLAR PROTEIN 7/ESTROGEN RECEPTOR COACTIVATOR-RELATED"/>
    <property type="match status" value="1"/>
</dbReference>
<protein>
    <recommendedName>
        <fullName evidence="1">TLDc domain-containing protein</fullName>
    </recommendedName>
</protein>
<accession>A0ABN8SVY8</accession>
<dbReference type="InterPro" id="IPR006571">
    <property type="entry name" value="TLDc_dom"/>
</dbReference>
<dbReference type="EMBL" id="CALNXI010003970">
    <property type="protein sequence ID" value="CAH3194773.1"/>
    <property type="molecule type" value="Genomic_DNA"/>
</dbReference>
<comment type="caution">
    <text evidence="2">The sequence shown here is derived from an EMBL/GenBank/DDBJ whole genome shotgun (WGS) entry which is preliminary data.</text>
</comment>
<evidence type="ECO:0000259" key="1">
    <source>
        <dbReference type="PROSITE" id="PS51886"/>
    </source>
</evidence>
<dbReference type="Proteomes" id="UP001159427">
    <property type="component" value="Unassembled WGS sequence"/>
</dbReference>
<feature type="domain" description="TLDc" evidence="1">
    <location>
        <begin position="202"/>
        <end position="369"/>
    </location>
</feature>
<dbReference type="Pfam" id="PF07534">
    <property type="entry name" value="TLD"/>
    <property type="match status" value="3"/>
</dbReference>